<keyword evidence="2" id="KW-0732">Signal</keyword>
<protein>
    <submittedName>
        <fullName evidence="3">Uncharacterized protein</fullName>
    </submittedName>
</protein>
<accession>A0A4S2MV50</accession>
<sequence length="117" mass="13703">MMPVCWLTYLCFMLSKFLSFHHRYAMSLQLELHPKSDKKQWYMVSENVSQLQTQKRYQSKTMPPPTQPPNLLPHPRSPISASFPQRPAKTLKSTRPQINPTQHPQPTPPHQQNLKSK</sequence>
<evidence type="ECO:0000256" key="1">
    <source>
        <dbReference type="SAM" id="MobiDB-lite"/>
    </source>
</evidence>
<dbReference type="AlphaFoldDB" id="A0A4S2MV50"/>
<name>A0A4S2MV50_9PEZI</name>
<feature type="region of interest" description="Disordered" evidence="1">
    <location>
        <begin position="52"/>
        <end position="117"/>
    </location>
</feature>
<feature type="chain" id="PRO_5021018619" evidence="2">
    <location>
        <begin position="20"/>
        <end position="117"/>
    </location>
</feature>
<feature type="compositionally biased region" description="Polar residues" evidence="1">
    <location>
        <begin position="52"/>
        <end position="61"/>
    </location>
</feature>
<dbReference type="InParanoid" id="A0A4S2MV50"/>
<feature type="signal peptide" evidence="2">
    <location>
        <begin position="1"/>
        <end position="19"/>
    </location>
</feature>
<dbReference type="EMBL" id="ML220125">
    <property type="protein sequence ID" value="TGZ80376.1"/>
    <property type="molecule type" value="Genomic_DNA"/>
</dbReference>
<gene>
    <name evidence="3" type="ORF">EX30DRAFT_58427</name>
</gene>
<evidence type="ECO:0000313" key="3">
    <source>
        <dbReference type="EMBL" id="TGZ80376.1"/>
    </source>
</evidence>
<keyword evidence="4" id="KW-1185">Reference proteome</keyword>
<feature type="compositionally biased region" description="Pro residues" evidence="1">
    <location>
        <begin position="62"/>
        <end position="76"/>
    </location>
</feature>
<organism evidence="3 4">
    <name type="scientific">Ascodesmis nigricans</name>
    <dbReference type="NCBI Taxonomy" id="341454"/>
    <lineage>
        <taxon>Eukaryota</taxon>
        <taxon>Fungi</taxon>
        <taxon>Dikarya</taxon>
        <taxon>Ascomycota</taxon>
        <taxon>Pezizomycotina</taxon>
        <taxon>Pezizomycetes</taxon>
        <taxon>Pezizales</taxon>
        <taxon>Ascodesmidaceae</taxon>
        <taxon>Ascodesmis</taxon>
    </lineage>
</organism>
<dbReference type="Proteomes" id="UP000298138">
    <property type="component" value="Unassembled WGS sequence"/>
</dbReference>
<reference evidence="3 4" key="1">
    <citation type="submission" date="2019-04" db="EMBL/GenBank/DDBJ databases">
        <title>Comparative genomics and transcriptomics to analyze fruiting body development in filamentous ascomycetes.</title>
        <authorList>
            <consortium name="DOE Joint Genome Institute"/>
            <person name="Lutkenhaus R."/>
            <person name="Traeger S."/>
            <person name="Breuer J."/>
            <person name="Kuo A."/>
            <person name="Lipzen A."/>
            <person name="Pangilinan J."/>
            <person name="Dilworth D."/>
            <person name="Sandor L."/>
            <person name="Poggeler S."/>
            <person name="Barry K."/>
            <person name="Grigoriev I.V."/>
            <person name="Nowrousian M."/>
        </authorList>
    </citation>
    <scope>NUCLEOTIDE SEQUENCE [LARGE SCALE GENOMIC DNA]</scope>
    <source>
        <strain evidence="3 4">CBS 389.68</strain>
    </source>
</reference>
<evidence type="ECO:0000256" key="2">
    <source>
        <dbReference type="SAM" id="SignalP"/>
    </source>
</evidence>
<proteinExistence type="predicted"/>
<evidence type="ECO:0000313" key="4">
    <source>
        <dbReference type="Proteomes" id="UP000298138"/>
    </source>
</evidence>